<comment type="caution">
    <text evidence="3">The sequence shown here is derived from an EMBL/GenBank/DDBJ whole genome shotgun (WGS) entry which is preliminary data.</text>
</comment>
<feature type="compositionally biased region" description="Pro residues" evidence="1">
    <location>
        <begin position="272"/>
        <end position="283"/>
    </location>
</feature>
<dbReference type="GO" id="GO:0015031">
    <property type="term" value="P:protein transport"/>
    <property type="evidence" value="ECO:0007669"/>
    <property type="project" value="InterPro"/>
</dbReference>
<dbReference type="InterPro" id="IPR008883">
    <property type="entry name" value="UEV_N"/>
</dbReference>
<dbReference type="AlphaFoldDB" id="A0AAV7JJ13"/>
<dbReference type="CDD" id="cd11685">
    <property type="entry name" value="UEV_TSG101-like"/>
    <property type="match status" value="1"/>
</dbReference>
<proteinExistence type="predicted"/>
<sequence length="346" mass="38714">MSGSGKESNDAISSCRKKLIDLHYTNPESVLEQAIQLMGWYKTLELKSAVVKRNGNSDELIKLYGEIPISQNGSHLNIHGFITIWIEKNFPISAPIIKLNQTNFPDIFFEPFLNRKQCIVIYSPYFEWNQSKSTLIDLIQLVCVNLRQVCMGWVLSARDQEDPNWSIPPRLSMPGGFQPFPPMTNQNNNPLETSPIGARHPYMNPGPMGANMVPQNRPPMLPNPPLPMRYPNHFQQPMFPILRQTSGDFINYTGVGPNQFPRQFPNNYNQPYPQPLQPPPHPSYSPQKIAPVAPPVQQPVEEPLNGLSSPNSPSKDPVISSPPLPVISSPPAVPAFARKVPATKTT</sequence>
<evidence type="ECO:0000313" key="4">
    <source>
        <dbReference type="Proteomes" id="UP001165289"/>
    </source>
</evidence>
<reference evidence="3 4" key="1">
    <citation type="journal article" date="2023" name="BMC Biol.">
        <title>The compact genome of the sponge Oopsacas minuta (Hexactinellida) is lacking key metazoan core genes.</title>
        <authorList>
            <person name="Santini S."/>
            <person name="Schenkelaars Q."/>
            <person name="Jourda C."/>
            <person name="Duchesne M."/>
            <person name="Belahbib H."/>
            <person name="Rocher C."/>
            <person name="Selva M."/>
            <person name="Riesgo A."/>
            <person name="Vervoort M."/>
            <person name="Leys S.P."/>
            <person name="Kodjabachian L."/>
            <person name="Le Bivic A."/>
            <person name="Borchiellini C."/>
            <person name="Claverie J.M."/>
            <person name="Renard E."/>
        </authorList>
    </citation>
    <scope>NUCLEOTIDE SEQUENCE [LARGE SCALE GENOMIC DNA]</scope>
    <source>
        <strain evidence="3">SPO-2</strain>
    </source>
</reference>
<feature type="compositionally biased region" description="Low complexity" evidence="1">
    <location>
        <begin position="298"/>
        <end position="319"/>
    </location>
</feature>
<dbReference type="InterPro" id="IPR016135">
    <property type="entry name" value="UBQ-conjugating_enzyme/RWD"/>
</dbReference>
<dbReference type="Proteomes" id="UP001165289">
    <property type="component" value="Unassembled WGS sequence"/>
</dbReference>
<protein>
    <recommendedName>
        <fullName evidence="2">UEV domain-containing protein</fullName>
    </recommendedName>
</protein>
<evidence type="ECO:0000256" key="1">
    <source>
        <dbReference type="SAM" id="MobiDB-lite"/>
    </source>
</evidence>
<dbReference type="Gene3D" id="3.10.110.10">
    <property type="entry name" value="Ubiquitin Conjugating Enzyme"/>
    <property type="match status" value="1"/>
</dbReference>
<gene>
    <name evidence="3" type="ORF">LOD99_7020</name>
</gene>
<feature type="region of interest" description="Disordered" evidence="1">
    <location>
        <begin position="256"/>
        <end position="346"/>
    </location>
</feature>
<dbReference type="Pfam" id="PF05743">
    <property type="entry name" value="UEV"/>
    <property type="match status" value="1"/>
</dbReference>
<name>A0AAV7JJ13_9METZ</name>
<feature type="domain" description="UEV" evidence="2">
    <location>
        <begin position="32"/>
        <end position="144"/>
    </location>
</feature>
<accession>A0AAV7JJ13</accession>
<dbReference type="EMBL" id="JAKMXF010000324">
    <property type="protein sequence ID" value="KAI6648947.1"/>
    <property type="molecule type" value="Genomic_DNA"/>
</dbReference>
<organism evidence="3 4">
    <name type="scientific">Oopsacas minuta</name>
    <dbReference type="NCBI Taxonomy" id="111878"/>
    <lineage>
        <taxon>Eukaryota</taxon>
        <taxon>Metazoa</taxon>
        <taxon>Porifera</taxon>
        <taxon>Hexactinellida</taxon>
        <taxon>Hexasterophora</taxon>
        <taxon>Lyssacinosida</taxon>
        <taxon>Leucopsacidae</taxon>
        <taxon>Oopsacas</taxon>
    </lineage>
</organism>
<keyword evidence="4" id="KW-1185">Reference proteome</keyword>
<evidence type="ECO:0000259" key="2">
    <source>
        <dbReference type="Pfam" id="PF05743"/>
    </source>
</evidence>
<evidence type="ECO:0000313" key="3">
    <source>
        <dbReference type="EMBL" id="KAI6648947.1"/>
    </source>
</evidence>
<feature type="compositionally biased region" description="Low complexity" evidence="1">
    <location>
        <begin position="257"/>
        <end position="271"/>
    </location>
</feature>